<evidence type="ECO:0000256" key="2">
    <source>
        <dbReference type="ARBA" id="ARBA00022475"/>
    </source>
</evidence>
<dbReference type="GO" id="GO:0016491">
    <property type="term" value="F:oxidoreductase activity"/>
    <property type="evidence" value="ECO:0007669"/>
    <property type="project" value="UniProtKB-KW"/>
</dbReference>
<dbReference type="GO" id="GO:0042773">
    <property type="term" value="P:ATP synthesis coupled electron transport"/>
    <property type="evidence" value="ECO:0007669"/>
    <property type="project" value="InterPro"/>
</dbReference>
<feature type="domain" description="NADH:quinone oxidoreductase/Mrp antiporter transmembrane" evidence="9">
    <location>
        <begin position="106"/>
        <end position="404"/>
    </location>
</feature>
<keyword evidence="2" id="KW-1003">Cell membrane</keyword>
<sequence>MNILFEMGPLCVLLVAFVGRRVHANTLHAVITGIVSLFFIVTAIWLFPLLFAGDFRSWIILMTNLIAVTSAWDSIWWGPEHRHINVRRYYVWWALFWASLIAIASSNNLVFSWLAIEFSSLASGAVIVEMGNRRALEAAWKYIVIASVGLFMAVIGILFVYASLRFQNLGWHTLDYTNIHAHYTSIPPLVRELATILIVCGIGTKAGLVPFHTWLPDAHSEAPSPASGLLSGVLLGLSLITIDMYIRAAPVPSSTWLSGNHLLLLFGCLSVLVGTLALLVQSDIKRLLAYSSIEQMGITAVGFGIHTSLGYDAALLQLGFHAVIKSSLFYLSGHLSIRYGSKRLKQITNIAAMYRPLGVAWAILMLALAGLPPMGLAYSEWMILLGLWQSHLWGVLVVVSLSLVLGFAALVHHLMAGLWGAQTTAAVDHVEVAEPLVRDSASFTTTPLTVTGGTHR</sequence>
<keyword evidence="11" id="KW-1185">Reference proteome</keyword>
<dbReference type="Pfam" id="PF00361">
    <property type="entry name" value="Proton_antipo_M"/>
    <property type="match status" value="1"/>
</dbReference>
<evidence type="ECO:0000313" key="11">
    <source>
        <dbReference type="Proteomes" id="UP000663505"/>
    </source>
</evidence>
<dbReference type="KEGG" id="afx:JZ786_01775"/>
<dbReference type="GO" id="GO:0008137">
    <property type="term" value="F:NADH dehydrogenase (ubiquinone) activity"/>
    <property type="evidence" value="ECO:0007669"/>
    <property type="project" value="InterPro"/>
</dbReference>
<feature type="transmembrane region" description="Helical" evidence="8">
    <location>
        <begin position="261"/>
        <end position="280"/>
    </location>
</feature>
<evidence type="ECO:0000256" key="4">
    <source>
        <dbReference type="ARBA" id="ARBA00022989"/>
    </source>
</evidence>
<gene>
    <name evidence="10" type="ORF">JZ786_01775</name>
</gene>
<keyword evidence="3 7" id="KW-0812">Transmembrane</keyword>
<dbReference type="GO" id="GO:0005886">
    <property type="term" value="C:plasma membrane"/>
    <property type="evidence" value="ECO:0007669"/>
    <property type="project" value="UniProtKB-SubCell"/>
</dbReference>
<feature type="transmembrane region" description="Helical" evidence="8">
    <location>
        <begin position="34"/>
        <end position="52"/>
    </location>
</feature>
<dbReference type="InterPro" id="IPR003918">
    <property type="entry name" value="NADH_UbQ_OxRdtase"/>
</dbReference>
<accession>A0A9X7VZ97</accession>
<evidence type="ECO:0000256" key="7">
    <source>
        <dbReference type="RuleBase" id="RU000320"/>
    </source>
</evidence>
<evidence type="ECO:0000256" key="1">
    <source>
        <dbReference type="ARBA" id="ARBA00004651"/>
    </source>
</evidence>
<feature type="transmembrane region" description="Helical" evidence="8">
    <location>
        <begin position="89"/>
        <end position="105"/>
    </location>
</feature>
<feature type="transmembrane region" description="Helical" evidence="8">
    <location>
        <begin position="391"/>
        <end position="411"/>
    </location>
</feature>
<dbReference type="RefSeq" id="WP_206657144.1">
    <property type="nucleotide sequence ID" value="NZ_CP071182.1"/>
</dbReference>
<reference evidence="10 11" key="1">
    <citation type="submission" date="2021-02" db="EMBL/GenBank/DDBJ databases">
        <title>Alicyclobacillus curvatus sp. nov. and Alicyclobacillus mengziensis sp. nov., two acidophilic bacteria isolated from acid mine drainage.</title>
        <authorList>
            <person name="Huang Y."/>
        </authorList>
    </citation>
    <scope>NUCLEOTIDE SEQUENCE [LARGE SCALE GENOMIC DNA]</scope>
    <source>
        <strain evidence="10 11">S30H14</strain>
    </source>
</reference>
<dbReference type="InterPro" id="IPR052175">
    <property type="entry name" value="ComplexI-like_HydComp"/>
</dbReference>
<evidence type="ECO:0000259" key="9">
    <source>
        <dbReference type="Pfam" id="PF00361"/>
    </source>
</evidence>
<dbReference type="InterPro" id="IPR001750">
    <property type="entry name" value="ND/Mrp_TM"/>
</dbReference>
<dbReference type="PRINTS" id="PR01437">
    <property type="entry name" value="NUOXDRDTASE4"/>
</dbReference>
<comment type="subcellular location">
    <subcellularLocation>
        <location evidence="1">Cell membrane</location>
        <topology evidence="1">Multi-pass membrane protein</topology>
    </subcellularLocation>
    <subcellularLocation>
        <location evidence="7">Membrane</location>
        <topology evidence="7">Multi-pass membrane protein</topology>
    </subcellularLocation>
</comment>
<proteinExistence type="predicted"/>
<feature type="transmembrane region" description="Helical" evidence="8">
    <location>
        <begin position="352"/>
        <end position="371"/>
    </location>
</feature>
<dbReference type="PANTHER" id="PTHR42682">
    <property type="entry name" value="HYDROGENASE-4 COMPONENT F"/>
    <property type="match status" value="1"/>
</dbReference>
<name>A0A9X7VZ97_9BACL</name>
<dbReference type="PANTHER" id="PTHR42682:SF5">
    <property type="entry name" value="HYDROGENASE-4 COMPONENT F"/>
    <property type="match status" value="1"/>
</dbReference>
<keyword evidence="5" id="KW-0560">Oxidoreductase</keyword>
<feature type="transmembrane region" description="Helical" evidence="8">
    <location>
        <begin position="313"/>
        <end position="331"/>
    </location>
</feature>
<feature type="transmembrane region" description="Helical" evidence="8">
    <location>
        <begin position="287"/>
        <end position="307"/>
    </location>
</feature>
<evidence type="ECO:0000256" key="5">
    <source>
        <dbReference type="ARBA" id="ARBA00023002"/>
    </source>
</evidence>
<dbReference type="EMBL" id="CP071182">
    <property type="protein sequence ID" value="QSO47801.1"/>
    <property type="molecule type" value="Genomic_DNA"/>
</dbReference>
<evidence type="ECO:0000256" key="8">
    <source>
        <dbReference type="SAM" id="Phobius"/>
    </source>
</evidence>
<feature type="transmembrane region" description="Helical" evidence="8">
    <location>
        <begin position="193"/>
        <end position="215"/>
    </location>
</feature>
<dbReference type="Proteomes" id="UP000663505">
    <property type="component" value="Chromosome"/>
</dbReference>
<dbReference type="AlphaFoldDB" id="A0A9X7VZ97"/>
<feature type="transmembrane region" description="Helical" evidence="8">
    <location>
        <begin position="142"/>
        <end position="164"/>
    </location>
</feature>
<evidence type="ECO:0000256" key="6">
    <source>
        <dbReference type="ARBA" id="ARBA00023136"/>
    </source>
</evidence>
<feature type="transmembrane region" description="Helical" evidence="8">
    <location>
        <begin position="227"/>
        <end position="246"/>
    </location>
</feature>
<evidence type="ECO:0000313" key="10">
    <source>
        <dbReference type="EMBL" id="QSO47801.1"/>
    </source>
</evidence>
<keyword evidence="6 8" id="KW-0472">Membrane</keyword>
<protein>
    <recommendedName>
        <fullName evidence="9">NADH:quinone oxidoreductase/Mrp antiporter transmembrane domain-containing protein</fullName>
    </recommendedName>
</protein>
<organism evidence="10 11">
    <name type="scientific">Alicyclobacillus mengziensis</name>
    <dbReference type="NCBI Taxonomy" id="2931921"/>
    <lineage>
        <taxon>Bacteria</taxon>
        <taxon>Bacillati</taxon>
        <taxon>Bacillota</taxon>
        <taxon>Bacilli</taxon>
        <taxon>Bacillales</taxon>
        <taxon>Alicyclobacillaceae</taxon>
        <taxon>Alicyclobacillus</taxon>
    </lineage>
</organism>
<keyword evidence="4 8" id="KW-1133">Transmembrane helix</keyword>
<evidence type="ECO:0000256" key="3">
    <source>
        <dbReference type="ARBA" id="ARBA00022692"/>
    </source>
</evidence>